<dbReference type="RefSeq" id="WP_345533176.1">
    <property type="nucleotide sequence ID" value="NZ_BAABLD010000008.1"/>
</dbReference>
<name>A0ABP9QRS3_9RHOO</name>
<dbReference type="InterPro" id="IPR017850">
    <property type="entry name" value="Alkaline_phosphatase_core_sf"/>
</dbReference>
<proteinExistence type="predicted"/>
<dbReference type="NCBIfam" id="NF038075">
    <property type="entry name" value="fam_STM4013"/>
    <property type="match status" value="1"/>
</dbReference>
<dbReference type="GO" id="GO:0016787">
    <property type="term" value="F:hydrolase activity"/>
    <property type="evidence" value="ECO:0007669"/>
    <property type="project" value="UniProtKB-KW"/>
</dbReference>
<organism evidence="1 2">
    <name type="scientific">Viridibacterium curvum</name>
    <dbReference type="NCBI Taxonomy" id="1101404"/>
    <lineage>
        <taxon>Bacteria</taxon>
        <taxon>Pseudomonadati</taxon>
        <taxon>Pseudomonadota</taxon>
        <taxon>Betaproteobacteria</taxon>
        <taxon>Rhodocyclales</taxon>
        <taxon>Rhodocyclaceae</taxon>
        <taxon>Viridibacterium</taxon>
    </lineage>
</organism>
<gene>
    <name evidence="1" type="ORF">GCM10025770_23710</name>
</gene>
<protein>
    <submittedName>
        <fullName evidence="1">STM4013/SEN3800 family hydrolase</fullName>
    </submittedName>
</protein>
<dbReference type="Proteomes" id="UP001500547">
    <property type="component" value="Unassembled WGS sequence"/>
</dbReference>
<dbReference type="SUPFAM" id="SSF53649">
    <property type="entry name" value="Alkaline phosphatase-like"/>
    <property type="match status" value="1"/>
</dbReference>
<dbReference type="Gene3D" id="3.40.720.10">
    <property type="entry name" value="Alkaline Phosphatase, subunit A"/>
    <property type="match status" value="1"/>
</dbReference>
<evidence type="ECO:0000313" key="2">
    <source>
        <dbReference type="Proteomes" id="UP001500547"/>
    </source>
</evidence>
<keyword evidence="1" id="KW-0378">Hydrolase</keyword>
<keyword evidence="2" id="KW-1185">Reference proteome</keyword>
<dbReference type="EMBL" id="BAABLD010000008">
    <property type="protein sequence ID" value="GAA5166498.1"/>
    <property type="molecule type" value="Genomic_DNA"/>
</dbReference>
<comment type="caution">
    <text evidence="1">The sequence shown here is derived from an EMBL/GenBank/DDBJ whole genome shotgun (WGS) entry which is preliminary data.</text>
</comment>
<evidence type="ECO:0000313" key="1">
    <source>
        <dbReference type="EMBL" id="GAA5166498.1"/>
    </source>
</evidence>
<accession>A0ABP9QRS3</accession>
<reference evidence="2" key="1">
    <citation type="journal article" date="2019" name="Int. J. Syst. Evol. Microbiol.">
        <title>The Global Catalogue of Microorganisms (GCM) 10K type strain sequencing project: providing services to taxonomists for standard genome sequencing and annotation.</title>
        <authorList>
            <consortium name="The Broad Institute Genomics Platform"/>
            <consortium name="The Broad Institute Genome Sequencing Center for Infectious Disease"/>
            <person name="Wu L."/>
            <person name="Ma J."/>
        </authorList>
    </citation>
    <scope>NUCLEOTIDE SEQUENCE [LARGE SCALE GENOMIC DNA]</scope>
    <source>
        <strain evidence="2">JCM 18715</strain>
    </source>
</reference>
<dbReference type="InterPro" id="IPR047838">
    <property type="entry name" value="STM4013-like"/>
</dbReference>
<sequence length="277" mass="30086">MKLDAHDIPDMNAVVGSHDILFITLDALRYDVAQQLFEAGELPVLRKFLPASGWEKRHTPGSFTFAAHQAFFAGFLPTPASPGRHARLFATAFRGSETTSTHTCVFDEASVPAGLAARGYQTICIGGVGFFNKLTALGRVLPDMFAESHWRPALGVTHPRSTENQAELAIQRMEATGKRVFLFINVSAIHSPSHIYLTGSRSDSPATHAAALRHADLALAPLFEACAQRAPTFAIICSDHGTAFGEDGYHGHRLAHDTVWNVPYAHFFIPARDAATP</sequence>